<dbReference type="PANTHER" id="PTHR23290">
    <property type="entry name" value="RRNA N6-ADENOSINE-METHYLTRANSFERASE METTL5"/>
    <property type="match status" value="1"/>
</dbReference>
<comment type="caution">
    <text evidence="2">The sequence shown here is derived from an EMBL/GenBank/DDBJ whole genome shotgun (WGS) entry which is preliminary data.</text>
</comment>
<dbReference type="SUPFAM" id="SSF53335">
    <property type="entry name" value="S-adenosyl-L-methionine-dependent methyltransferases"/>
    <property type="match status" value="1"/>
</dbReference>
<dbReference type="InterPro" id="IPR029063">
    <property type="entry name" value="SAM-dependent_MTases_sf"/>
</dbReference>
<dbReference type="InterPro" id="IPR002052">
    <property type="entry name" value="DNA_methylase_N6_adenine_CS"/>
</dbReference>
<protein>
    <submittedName>
        <fullName evidence="2">Bis-aminopropyl spermidine synthase family protein</fullName>
    </submittedName>
</protein>
<dbReference type="AlphaFoldDB" id="A0A929BBQ1"/>
<dbReference type="Gene3D" id="3.40.50.150">
    <property type="entry name" value="Vaccinia Virus protein VP39"/>
    <property type="match status" value="1"/>
</dbReference>
<dbReference type="CDD" id="cd02440">
    <property type="entry name" value="AdoMet_MTases"/>
    <property type="match status" value="1"/>
</dbReference>
<dbReference type="Pfam" id="PF01861">
    <property type="entry name" value="BpsA_C"/>
    <property type="match status" value="1"/>
</dbReference>
<proteinExistence type="predicted"/>
<dbReference type="GO" id="GO:0008168">
    <property type="term" value="F:methyltransferase activity"/>
    <property type="evidence" value="ECO:0007669"/>
    <property type="project" value="InterPro"/>
</dbReference>
<dbReference type="Proteomes" id="UP000598360">
    <property type="component" value="Unassembled WGS sequence"/>
</dbReference>
<dbReference type="PROSITE" id="PS00092">
    <property type="entry name" value="N6_MTASE"/>
    <property type="match status" value="1"/>
</dbReference>
<keyword evidence="3" id="KW-1185">Reference proteome</keyword>
<dbReference type="GO" id="GO:0006596">
    <property type="term" value="P:polyamine biosynthetic process"/>
    <property type="evidence" value="ECO:0007669"/>
    <property type="project" value="TreeGrafter"/>
</dbReference>
<evidence type="ECO:0000259" key="1">
    <source>
        <dbReference type="Pfam" id="PF01861"/>
    </source>
</evidence>
<dbReference type="GO" id="GO:0032259">
    <property type="term" value="P:methylation"/>
    <property type="evidence" value="ECO:0007669"/>
    <property type="project" value="InterPro"/>
</dbReference>
<gene>
    <name evidence="2" type="ORF">IQ251_15345</name>
</gene>
<organism evidence="2 3">
    <name type="scientific">Saccharopolyspora montiporae</name>
    <dbReference type="NCBI Taxonomy" id="2781240"/>
    <lineage>
        <taxon>Bacteria</taxon>
        <taxon>Bacillati</taxon>
        <taxon>Actinomycetota</taxon>
        <taxon>Actinomycetes</taxon>
        <taxon>Pseudonocardiales</taxon>
        <taxon>Pseudonocardiaceae</taxon>
        <taxon>Saccharopolyspora</taxon>
    </lineage>
</organism>
<dbReference type="PANTHER" id="PTHR23290:SF0">
    <property type="entry name" value="RRNA N6-ADENOSINE-METHYLTRANSFERASE METTL5"/>
    <property type="match status" value="1"/>
</dbReference>
<accession>A0A929BBQ1</accession>
<dbReference type="RefSeq" id="WP_193929270.1">
    <property type="nucleotide sequence ID" value="NZ_JADEYC010000026.1"/>
</dbReference>
<reference evidence="2" key="1">
    <citation type="submission" date="2020-10" db="EMBL/GenBank/DDBJ databases">
        <title>Diversity and distribution of actinomycetes associated with coral in the coast of Hainan.</title>
        <authorList>
            <person name="Li F."/>
        </authorList>
    </citation>
    <scope>NUCLEOTIDE SEQUENCE</scope>
    <source>
        <strain evidence="2">HNM0983</strain>
    </source>
</reference>
<dbReference type="InterPro" id="IPR002723">
    <property type="entry name" value="BpsA_C"/>
</dbReference>
<name>A0A929BBQ1_9PSEU</name>
<dbReference type="EMBL" id="JADEYC010000026">
    <property type="protein sequence ID" value="MBE9375825.1"/>
    <property type="molecule type" value="Genomic_DNA"/>
</dbReference>
<dbReference type="InterPro" id="IPR051720">
    <property type="entry name" value="rRNA_MeTrfase/Polyamine_Synth"/>
</dbReference>
<sequence>MSTSAQSPQEIEPIDAVQAVLSEAGLHAGRLREVLRLLASGPHPLQDLVRRTGVPRRTVQDLLAACGGDVRSSPDGFALEPAAEPRYRERFEPAAGTGADETRALELLGSFVATGPRPSTALDHVSATPDTVLRRAVWLRDTFDLRGARVLCLGDHDLTSTAVALLAPEAEVLVLDLDERVLAHIDAVSAEHGLGIGTLHADLRFGIPPEVDGWADLVFTDPPYTPEGAGLFAARGAGCLSGPGSRLLVAYGFSPRTPALGQKVQQELLRMGLVFTAILPDFHSYLGAQAIGSTSDLYVCQPTAQTRKLALRSAAGIYTHGPQSVEAAGTEDSADFRSGIVGLVGEPVEQLRDPGWSRPIGSRPDSTPVFDLRADPGPWLLRMLLACHCPRVAFAVDNNHPDVADEAGQRGLSELVGPKFALRFHRSTPDSRHAVVLAEEVTAPSAVRDVLQRAHGKLGNVWREALIAHTAEGLTKRAARDRVQQAAQHPADLQRRLIDLPRHRMPAALRFP</sequence>
<dbReference type="GO" id="GO:0003676">
    <property type="term" value="F:nucleic acid binding"/>
    <property type="evidence" value="ECO:0007669"/>
    <property type="project" value="InterPro"/>
</dbReference>
<evidence type="ECO:0000313" key="3">
    <source>
        <dbReference type="Proteomes" id="UP000598360"/>
    </source>
</evidence>
<evidence type="ECO:0000313" key="2">
    <source>
        <dbReference type="EMBL" id="MBE9375825.1"/>
    </source>
</evidence>
<feature type="domain" description="N(4)-bis(aminopropyl)spermidine synthase C-terminal" evidence="1">
    <location>
        <begin position="112"/>
        <end position="292"/>
    </location>
</feature>